<protein>
    <submittedName>
        <fullName evidence="1">Cysteine synthase A</fullName>
    </submittedName>
</protein>
<evidence type="ECO:0000313" key="1">
    <source>
        <dbReference type="EMBL" id="OMP08863.1"/>
    </source>
</evidence>
<gene>
    <name evidence="1" type="ORF">COLO4_06044</name>
</gene>
<comment type="caution">
    <text evidence="1">The sequence shown here is derived from an EMBL/GenBank/DDBJ whole genome shotgun (WGS) entry which is preliminary data.</text>
</comment>
<accession>A0A1R3KP34</accession>
<dbReference type="AlphaFoldDB" id="A0A1R3KP34"/>
<name>A0A1R3KP34_9ROSI</name>
<dbReference type="Proteomes" id="UP000187203">
    <property type="component" value="Unassembled WGS sequence"/>
</dbReference>
<reference evidence="2" key="1">
    <citation type="submission" date="2013-09" db="EMBL/GenBank/DDBJ databases">
        <title>Corchorus olitorius genome sequencing.</title>
        <authorList>
            <person name="Alam M."/>
            <person name="Haque M.S."/>
            <person name="Islam M.S."/>
            <person name="Emdad E.M."/>
            <person name="Islam M.M."/>
            <person name="Ahmed B."/>
            <person name="Halim A."/>
            <person name="Hossen Q.M.M."/>
            <person name="Hossain M.Z."/>
            <person name="Ahmed R."/>
            <person name="Khan M.M."/>
            <person name="Islam R."/>
            <person name="Rashid M.M."/>
            <person name="Khan S.A."/>
            <person name="Rahman M.S."/>
            <person name="Alam M."/>
            <person name="Yahiya A.S."/>
            <person name="Khan M.S."/>
            <person name="Azam M.S."/>
            <person name="Haque T."/>
            <person name="Lashkar M.Z.H."/>
            <person name="Akhand A.I."/>
            <person name="Morshed G."/>
            <person name="Roy S."/>
            <person name="Uddin K.S."/>
            <person name="Rabeya T."/>
            <person name="Hossain A.S."/>
            <person name="Chowdhury A."/>
            <person name="Snigdha A.R."/>
            <person name="Mortoza M.S."/>
            <person name="Matin S.A."/>
            <person name="Hoque S.M.E."/>
            <person name="Islam M.K."/>
            <person name="Roy D.K."/>
            <person name="Haider R."/>
            <person name="Moosa M.M."/>
            <person name="Elias S.M."/>
            <person name="Hasan A.M."/>
            <person name="Jahan S."/>
            <person name="Shafiuddin M."/>
            <person name="Mahmood N."/>
            <person name="Shommy N.S."/>
        </authorList>
    </citation>
    <scope>NUCLEOTIDE SEQUENCE [LARGE SCALE GENOMIC DNA]</scope>
    <source>
        <strain evidence="2">cv. O-4</strain>
    </source>
</reference>
<evidence type="ECO:0000313" key="2">
    <source>
        <dbReference type="Proteomes" id="UP000187203"/>
    </source>
</evidence>
<dbReference type="EMBL" id="AWUE01012587">
    <property type="protein sequence ID" value="OMP08863.1"/>
    <property type="molecule type" value="Genomic_DNA"/>
</dbReference>
<keyword evidence="2" id="KW-1185">Reference proteome</keyword>
<sequence>MVLEEGSFGMPRAIALKRNFREFIKDLRPDPNSARQGQRSSSFRQPSAVVGVLVKAATISGGLGGVGRNFRGFLLVSSFLACDEEESFLESKVYEYKKLIAVVPRMIGARFEGISCEATFYVPRHLPQ</sequence>
<proteinExistence type="predicted"/>
<organism evidence="1 2">
    <name type="scientific">Corchorus olitorius</name>
    <dbReference type="NCBI Taxonomy" id="93759"/>
    <lineage>
        <taxon>Eukaryota</taxon>
        <taxon>Viridiplantae</taxon>
        <taxon>Streptophyta</taxon>
        <taxon>Embryophyta</taxon>
        <taxon>Tracheophyta</taxon>
        <taxon>Spermatophyta</taxon>
        <taxon>Magnoliopsida</taxon>
        <taxon>eudicotyledons</taxon>
        <taxon>Gunneridae</taxon>
        <taxon>Pentapetalae</taxon>
        <taxon>rosids</taxon>
        <taxon>malvids</taxon>
        <taxon>Malvales</taxon>
        <taxon>Malvaceae</taxon>
        <taxon>Grewioideae</taxon>
        <taxon>Apeibeae</taxon>
        <taxon>Corchorus</taxon>
    </lineage>
</organism>